<evidence type="ECO:0000256" key="1">
    <source>
        <dbReference type="ARBA" id="ARBA00010679"/>
    </source>
</evidence>
<organism evidence="11 12">
    <name type="scientific">Senegalia massiliensis</name>
    <dbReference type="NCBI Taxonomy" id="1720316"/>
    <lineage>
        <taxon>Bacteria</taxon>
        <taxon>Bacillati</taxon>
        <taxon>Bacillota</taxon>
        <taxon>Clostridia</taxon>
        <taxon>Eubacteriales</taxon>
        <taxon>Clostridiaceae</taxon>
        <taxon>Senegalia</taxon>
    </lineage>
</organism>
<dbReference type="Pfam" id="PF07934">
    <property type="entry name" value="OGG_N"/>
    <property type="match status" value="1"/>
</dbReference>
<evidence type="ECO:0000256" key="6">
    <source>
        <dbReference type="ARBA" id="ARBA00023239"/>
    </source>
</evidence>
<keyword evidence="4" id="KW-0378">Hydrolase</keyword>
<dbReference type="InterPro" id="IPR023170">
    <property type="entry name" value="HhH_base_excis_C"/>
</dbReference>
<evidence type="ECO:0000313" key="11">
    <source>
        <dbReference type="EMBL" id="NBI07307.1"/>
    </source>
</evidence>
<dbReference type="GO" id="GO:0008534">
    <property type="term" value="F:oxidized purine nucleobase lesion DNA N-glycosylase activity"/>
    <property type="evidence" value="ECO:0007669"/>
    <property type="project" value="InterPro"/>
</dbReference>
<dbReference type="EMBL" id="QXXA01000011">
    <property type="protein sequence ID" value="NBI07307.1"/>
    <property type="molecule type" value="Genomic_DNA"/>
</dbReference>
<dbReference type="Gene3D" id="1.10.340.30">
    <property type="entry name" value="Hypothetical protein, domain 2"/>
    <property type="match status" value="1"/>
</dbReference>
<dbReference type="GO" id="GO:0140078">
    <property type="term" value="F:class I DNA-(apurinic or apyrimidinic site) endonuclease activity"/>
    <property type="evidence" value="ECO:0007669"/>
    <property type="project" value="UniProtKB-EC"/>
</dbReference>
<dbReference type="Pfam" id="PF00730">
    <property type="entry name" value="HhH-GPD"/>
    <property type="match status" value="1"/>
</dbReference>
<dbReference type="InterPro" id="IPR012904">
    <property type="entry name" value="OGG_N"/>
</dbReference>
<dbReference type="SUPFAM" id="SSF55945">
    <property type="entry name" value="TATA-box binding protein-like"/>
    <property type="match status" value="1"/>
</dbReference>
<evidence type="ECO:0000256" key="2">
    <source>
        <dbReference type="ARBA" id="ARBA00012720"/>
    </source>
</evidence>
<feature type="domain" description="HhH-GPD" evidence="10">
    <location>
        <begin position="123"/>
        <end position="286"/>
    </location>
</feature>
<evidence type="ECO:0000256" key="8">
    <source>
        <dbReference type="ARBA" id="ARBA00023295"/>
    </source>
</evidence>
<dbReference type="OrthoDB" id="9798522at2"/>
<evidence type="ECO:0000256" key="3">
    <source>
        <dbReference type="ARBA" id="ARBA00022763"/>
    </source>
</evidence>
<name>A0A845QWL4_9CLOT</name>
<keyword evidence="5" id="KW-0234">DNA repair</keyword>
<dbReference type="Gene3D" id="1.10.1670.10">
    <property type="entry name" value="Helix-hairpin-Helix base-excision DNA repair enzymes (C-terminal)"/>
    <property type="match status" value="1"/>
</dbReference>
<dbReference type="RefSeq" id="WP_160197769.1">
    <property type="nucleotide sequence ID" value="NZ_QXXA01000011.1"/>
</dbReference>
<dbReference type="PANTHER" id="PTHR10242:SF2">
    <property type="entry name" value="N-GLYCOSYLASE_DNA LYASE"/>
    <property type="match status" value="1"/>
</dbReference>
<evidence type="ECO:0000256" key="9">
    <source>
        <dbReference type="ARBA" id="ARBA00044632"/>
    </source>
</evidence>
<comment type="similarity">
    <text evidence="1">Belongs to the type-1 OGG1 family.</text>
</comment>
<dbReference type="GO" id="GO:0006289">
    <property type="term" value="P:nucleotide-excision repair"/>
    <property type="evidence" value="ECO:0007669"/>
    <property type="project" value="InterPro"/>
</dbReference>
<keyword evidence="8" id="KW-0326">Glycosidase</keyword>
<reference evidence="11 12" key="1">
    <citation type="submission" date="2018-08" db="EMBL/GenBank/DDBJ databases">
        <title>Murine metabolic-syndrome-specific gut microbial biobank.</title>
        <authorList>
            <person name="Liu C."/>
        </authorList>
    </citation>
    <scope>NUCLEOTIDE SEQUENCE [LARGE SCALE GENOMIC DNA]</scope>
    <source>
        <strain evidence="11 12">583</strain>
    </source>
</reference>
<accession>A0A845QWL4</accession>
<dbReference type="SMART" id="SM00478">
    <property type="entry name" value="ENDO3c"/>
    <property type="match status" value="1"/>
</dbReference>
<keyword evidence="3" id="KW-0227">DNA damage</keyword>
<sequence length="294" mass="34446">MSYELIEQNDKIIIKDIKNFEPKHIFECGQAFRWHVEDDGSYTIVAYGKILNIKKEGNDAVFSNTNKEDFKSIWYYYFDLHRDYDEIKKELSKDPILEKAIKFGEGMRILNQDEWEILISFITSANNMISRIKKSLNLLSEKYGEFIGEYRGNKYYSFPTANSLNKLSVEDIKECGLGFRAKYILSAANIVDRREMDIYAIKNMPTDDARKNLLIFPGVGPKVADCIMLFSMEKSDAFPIDVWVKRVMEYFYLEEDTKLKLIQEYGQEKFGELAGFAQQYLFYYARELGIGKKK</sequence>
<evidence type="ECO:0000259" key="10">
    <source>
        <dbReference type="SMART" id="SM00478"/>
    </source>
</evidence>
<evidence type="ECO:0000256" key="5">
    <source>
        <dbReference type="ARBA" id="ARBA00023204"/>
    </source>
</evidence>
<dbReference type="InterPro" id="IPR052054">
    <property type="entry name" value="Oxidative_DNA_repair_enzyme"/>
</dbReference>
<protein>
    <recommendedName>
        <fullName evidence="2">DNA-(apurinic or apyrimidinic site) lyase</fullName>
        <ecNumber evidence="2">4.2.99.18</ecNumber>
    </recommendedName>
</protein>
<comment type="caution">
    <text evidence="11">The sequence shown here is derived from an EMBL/GenBank/DDBJ whole genome shotgun (WGS) entry which is preliminary data.</text>
</comment>
<dbReference type="InterPro" id="IPR003265">
    <property type="entry name" value="HhH-GPD_domain"/>
</dbReference>
<keyword evidence="6" id="KW-0456">Lyase</keyword>
<dbReference type="PANTHER" id="PTHR10242">
    <property type="entry name" value="8-OXOGUANINE DNA GLYCOSYLASE"/>
    <property type="match status" value="1"/>
</dbReference>
<dbReference type="EC" id="4.2.99.18" evidence="2"/>
<dbReference type="Gene3D" id="3.30.310.260">
    <property type="match status" value="1"/>
</dbReference>
<evidence type="ECO:0000256" key="7">
    <source>
        <dbReference type="ARBA" id="ARBA00023268"/>
    </source>
</evidence>
<comment type="catalytic activity">
    <reaction evidence="9">
        <text>2'-deoxyribonucleotide-(2'-deoxyribose 5'-phosphate)-2'-deoxyribonucleotide-DNA = a 3'-end 2'-deoxyribonucleotide-(2,3-dehydro-2,3-deoxyribose 5'-phosphate)-DNA + a 5'-end 5'-phospho-2'-deoxyribonucleoside-DNA + H(+)</text>
        <dbReference type="Rhea" id="RHEA:66592"/>
        <dbReference type="Rhea" id="RHEA-COMP:13180"/>
        <dbReference type="Rhea" id="RHEA-COMP:16897"/>
        <dbReference type="Rhea" id="RHEA-COMP:17067"/>
        <dbReference type="ChEBI" id="CHEBI:15378"/>
        <dbReference type="ChEBI" id="CHEBI:136412"/>
        <dbReference type="ChEBI" id="CHEBI:157695"/>
        <dbReference type="ChEBI" id="CHEBI:167181"/>
        <dbReference type="EC" id="4.2.99.18"/>
    </reaction>
</comment>
<evidence type="ECO:0000313" key="12">
    <source>
        <dbReference type="Proteomes" id="UP000467132"/>
    </source>
</evidence>
<dbReference type="Proteomes" id="UP000467132">
    <property type="component" value="Unassembled WGS sequence"/>
</dbReference>
<dbReference type="GO" id="GO:0006284">
    <property type="term" value="P:base-excision repair"/>
    <property type="evidence" value="ECO:0007669"/>
    <property type="project" value="InterPro"/>
</dbReference>
<dbReference type="SUPFAM" id="SSF48150">
    <property type="entry name" value="DNA-glycosylase"/>
    <property type="match status" value="1"/>
</dbReference>
<dbReference type="CDD" id="cd00056">
    <property type="entry name" value="ENDO3c"/>
    <property type="match status" value="1"/>
</dbReference>
<evidence type="ECO:0000256" key="4">
    <source>
        <dbReference type="ARBA" id="ARBA00022801"/>
    </source>
</evidence>
<proteinExistence type="inferred from homology"/>
<keyword evidence="12" id="KW-1185">Reference proteome</keyword>
<dbReference type="GO" id="GO:0003684">
    <property type="term" value="F:damaged DNA binding"/>
    <property type="evidence" value="ECO:0007669"/>
    <property type="project" value="InterPro"/>
</dbReference>
<dbReference type="AlphaFoldDB" id="A0A845QWL4"/>
<dbReference type="InterPro" id="IPR011257">
    <property type="entry name" value="DNA_glycosylase"/>
</dbReference>
<gene>
    <name evidence="11" type="ORF">D3Z33_10655</name>
</gene>
<keyword evidence="7" id="KW-0511">Multifunctional enzyme</keyword>